<dbReference type="SUPFAM" id="SSF53335">
    <property type="entry name" value="S-adenosyl-L-methionine-dependent methyltransferases"/>
    <property type="match status" value="1"/>
</dbReference>
<dbReference type="Gene3D" id="3.40.50.150">
    <property type="entry name" value="Vaccinia Virus protein VP39"/>
    <property type="match status" value="1"/>
</dbReference>
<proteinExistence type="predicted"/>
<gene>
    <name evidence="1" type="ORF">C5Y83_23895</name>
</gene>
<dbReference type="EMBL" id="PUHY01000014">
    <property type="protein sequence ID" value="PQO30410.1"/>
    <property type="molecule type" value="Genomic_DNA"/>
</dbReference>
<dbReference type="Proteomes" id="UP000238322">
    <property type="component" value="Unassembled WGS sequence"/>
</dbReference>
<dbReference type="RefSeq" id="WP_105332315.1">
    <property type="nucleotide sequence ID" value="NZ_PUHY01000014.1"/>
</dbReference>
<dbReference type="Pfam" id="PF13489">
    <property type="entry name" value="Methyltransf_23"/>
    <property type="match status" value="1"/>
</dbReference>
<dbReference type="InterPro" id="IPR029063">
    <property type="entry name" value="SAM-dependent_MTases_sf"/>
</dbReference>
<dbReference type="CDD" id="cd02440">
    <property type="entry name" value="AdoMet_MTases"/>
    <property type="match status" value="1"/>
</dbReference>
<evidence type="ECO:0008006" key="3">
    <source>
        <dbReference type="Google" id="ProtNLM"/>
    </source>
</evidence>
<dbReference type="PANTHER" id="PTHR43861">
    <property type="entry name" value="TRANS-ACONITATE 2-METHYLTRANSFERASE-RELATED"/>
    <property type="match status" value="1"/>
</dbReference>
<sequence length="301" mass="33307">MFPLSDSPQQVESSEAEYAQGMDAAQFETHAAHEQTHWWFVARRQILRKVLLELASPGTPLLDVGCGTGANAAWFAERFPTTGIDVSRYAIDLARKRFPGVRFECGTIGDLDTATCQSVRLVTLLDVLEHVPDDLQVFSQLASHLSPGTHFVVTVPAGLDLWSPHDQALGHYRRYSPKRLTQVWDGLPVECRLLSHFNSRLYGPIKMVRSLTRKRRHSAGHGGTDLSLPPSPINAALRHWFAGESHRIVGSLKRGGAGGYPRGVSLLAVLTRLEGDIEVRTRGADVSRDHYDPIAKQYLGD</sequence>
<reference evidence="1 2" key="1">
    <citation type="submission" date="2018-02" db="EMBL/GenBank/DDBJ databases">
        <title>Comparative genomes isolates from brazilian mangrove.</title>
        <authorList>
            <person name="Araujo J.E."/>
            <person name="Taketani R.G."/>
            <person name="Silva M.C.P."/>
            <person name="Loureco M.V."/>
            <person name="Andreote F.D."/>
        </authorList>
    </citation>
    <scope>NUCLEOTIDE SEQUENCE [LARGE SCALE GENOMIC DNA]</scope>
    <source>
        <strain evidence="1 2">Hex-1 MGV</strain>
    </source>
</reference>
<dbReference type="OrthoDB" id="9790457at2"/>
<accession>A0A2S8FEA2</accession>
<comment type="caution">
    <text evidence="1">The sequence shown here is derived from an EMBL/GenBank/DDBJ whole genome shotgun (WGS) entry which is preliminary data.</text>
</comment>
<name>A0A2S8FEA2_9BACT</name>
<protein>
    <recommendedName>
        <fullName evidence="3">Class I SAM-dependent methyltransferase</fullName>
    </recommendedName>
</protein>
<dbReference type="AlphaFoldDB" id="A0A2S8FEA2"/>
<evidence type="ECO:0000313" key="2">
    <source>
        <dbReference type="Proteomes" id="UP000238322"/>
    </source>
</evidence>
<organism evidence="1 2">
    <name type="scientific">Blastopirellula marina</name>
    <dbReference type="NCBI Taxonomy" id="124"/>
    <lineage>
        <taxon>Bacteria</taxon>
        <taxon>Pseudomonadati</taxon>
        <taxon>Planctomycetota</taxon>
        <taxon>Planctomycetia</taxon>
        <taxon>Pirellulales</taxon>
        <taxon>Pirellulaceae</taxon>
        <taxon>Blastopirellula</taxon>
    </lineage>
</organism>
<evidence type="ECO:0000313" key="1">
    <source>
        <dbReference type="EMBL" id="PQO30410.1"/>
    </source>
</evidence>